<dbReference type="HAMAP" id="MF_02071">
    <property type="entry name" value="RlpA"/>
    <property type="match status" value="1"/>
</dbReference>
<comment type="function">
    <text evidence="3">Lytic transglycosylase with a strong preference for naked glycan strands that lack stem peptides.</text>
</comment>
<dbReference type="InterPro" id="IPR009009">
    <property type="entry name" value="RlpA-like_DPBB"/>
</dbReference>
<dbReference type="Pfam" id="PF03330">
    <property type="entry name" value="DPBB_1"/>
    <property type="match status" value="1"/>
</dbReference>
<sequence length="148" mass="15942" precursor="true">MLRGIVAACLLVSSVSATALCQEAGLQREGLAAYFAKELHGRRTYSGERCDMWDLTCAHPSLPMDTVVRVTNPVTSQYCDVRVVDRGPFGGARIIDVSYAAAKELGMLADGVCPVVLTPLIDLSPDTLTTYWELFDFAMPSSAQPTAP</sequence>
<dbReference type="Proteomes" id="UP000016587">
    <property type="component" value="Chromosome"/>
</dbReference>
<dbReference type="InterPro" id="IPR036908">
    <property type="entry name" value="RlpA-like_sf"/>
</dbReference>
<evidence type="ECO:0000256" key="1">
    <source>
        <dbReference type="ARBA" id="ARBA00023239"/>
    </source>
</evidence>
<name>T2G9E7_MEGG1</name>
<dbReference type="eggNOG" id="COG0797">
    <property type="taxonomic scope" value="Bacteria"/>
</dbReference>
<dbReference type="InterPro" id="IPR012997">
    <property type="entry name" value="RplA"/>
</dbReference>
<keyword evidence="1 3" id="KW-0456">Lyase</keyword>
<feature type="domain" description="RlpA-like protein double-psi beta-barrel" evidence="5">
    <location>
        <begin position="29"/>
        <end position="116"/>
    </location>
</feature>
<comment type="similarity">
    <text evidence="3 4">Belongs to the RlpA family.</text>
</comment>
<organism evidence="6 7">
    <name type="scientific">Megalodesulfovibrio gigas (strain ATCC 19364 / DSM 1382 / NCIMB 9332 / VKM B-1759)</name>
    <name type="common">Desulfovibrio gigas</name>
    <dbReference type="NCBI Taxonomy" id="1121448"/>
    <lineage>
        <taxon>Bacteria</taxon>
        <taxon>Pseudomonadati</taxon>
        <taxon>Thermodesulfobacteriota</taxon>
        <taxon>Desulfovibrionia</taxon>
        <taxon>Desulfovibrionales</taxon>
        <taxon>Desulfovibrionaceae</taxon>
        <taxon>Megalodesulfovibrio</taxon>
    </lineage>
</organism>
<dbReference type="GO" id="GO:0008932">
    <property type="term" value="F:lytic endotransglycosylase activity"/>
    <property type="evidence" value="ECO:0007669"/>
    <property type="project" value="UniProtKB-UniRule"/>
</dbReference>
<proteinExistence type="inferred from homology"/>
<evidence type="ECO:0000256" key="2">
    <source>
        <dbReference type="ARBA" id="ARBA00023316"/>
    </source>
</evidence>
<dbReference type="GO" id="GO:0000270">
    <property type="term" value="P:peptidoglycan metabolic process"/>
    <property type="evidence" value="ECO:0007669"/>
    <property type="project" value="UniProtKB-UniRule"/>
</dbReference>
<reference evidence="6 7" key="1">
    <citation type="journal article" date="2013" name="J. Bacteriol.">
        <title>Roles of HynAB and Ech, the only two hydrogenases found in the model sulfate reducer Desulfovibrio gigas.</title>
        <authorList>
            <person name="Morais-Silva F.O."/>
            <person name="Santos C.I."/>
            <person name="Rodrigues R."/>
            <person name="Pereira I.A."/>
            <person name="Rodrigues-Pousada C."/>
        </authorList>
    </citation>
    <scope>NUCLEOTIDE SEQUENCE [LARGE SCALE GENOMIC DNA]</scope>
    <source>
        <strain evidence="7">ATCC 19364 / DSM 1382 / NCIMB 9332 / VKM B-1759</strain>
    </source>
</reference>
<keyword evidence="2 3" id="KW-0961">Cell wall biogenesis/degradation</keyword>
<dbReference type="NCBIfam" id="TIGR00413">
    <property type="entry name" value="rlpA"/>
    <property type="match status" value="1"/>
</dbReference>
<dbReference type="AlphaFoldDB" id="T2G9E7"/>
<dbReference type="STRING" id="1121448.DGI_1363"/>
<keyword evidence="3" id="KW-0732">Signal</keyword>
<reference evidence="7" key="2">
    <citation type="submission" date="2013-07" db="EMBL/GenBank/DDBJ databases">
        <authorList>
            <person name="Morais-Silva F.O."/>
            <person name="Rezende A.M."/>
            <person name="Pimentel C."/>
            <person name="Resende D.M."/>
            <person name="Santos C.I."/>
            <person name="Clemente C."/>
            <person name="de Oliveira L.M."/>
            <person name="da Silva S.M."/>
            <person name="Costa D.A."/>
            <person name="Varela-Raposo A."/>
            <person name="Horacio E.C.A."/>
            <person name="Matos M."/>
            <person name="Flores O."/>
            <person name="Ruiz J.C."/>
            <person name="Rodrigues-Pousada C."/>
        </authorList>
    </citation>
    <scope>NUCLEOTIDE SEQUENCE [LARGE SCALE GENOMIC DNA]</scope>
    <source>
        <strain evidence="7">ATCC 19364 / DSM 1382 / NCIMB 9332 / VKM B-1759</strain>
    </source>
</reference>
<dbReference type="PATRIC" id="fig|1121448.10.peg.1358"/>
<dbReference type="RefSeq" id="WP_021760005.1">
    <property type="nucleotide sequence ID" value="NC_022444.1"/>
</dbReference>
<dbReference type="EC" id="4.2.2.-" evidence="3"/>
<feature type="chain" id="PRO_5009992861" description="Probable endolytic peptidoglycan transglycosylase RlpA" evidence="3">
    <location>
        <begin position="20"/>
        <end position="148"/>
    </location>
</feature>
<keyword evidence="7" id="KW-1185">Reference proteome</keyword>
<dbReference type="KEGG" id="dgg:DGI_1363"/>
<dbReference type="EMBL" id="CP006585">
    <property type="protein sequence ID" value="AGW13210.1"/>
    <property type="molecule type" value="Genomic_DNA"/>
</dbReference>
<dbReference type="HOGENOM" id="CLU_042923_7_2_7"/>
<feature type="signal peptide" evidence="3">
    <location>
        <begin position="1"/>
        <end position="19"/>
    </location>
</feature>
<dbReference type="OrthoDB" id="9779128at2"/>
<accession>T2G9E7</accession>
<evidence type="ECO:0000256" key="3">
    <source>
        <dbReference type="HAMAP-Rule" id="MF_02071"/>
    </source>
</evidence>
<dbReference type="InterPro" id="IPR034718">
    <property type="entry name" value="RlpA"/>
</dbReference>
<evidence type="ECO:0000313" key="6">
    <source>
        <dbReference type="EMBL" id="AGW13210.1"/>
    </source>
</evidence>
<dbReference type="Gene3D" id="2.40.40.10">
    <property type="entry name" value="RlpA-like domain"/>
    <property type="match status" value="1"/>
</dbReference>
<protein>
    <recommendedName>
        <fullName evidence="3">Probable endolytic peptidoglycan transglycosylase RlpA</fullName>
        <ecNumber evidence="3">4.2.2.-</ecNumber>
    </recommendedName>
</protein>
<dbReference type="SUPFAM" id="SSF50685">
    <property type="entry name" value="Barwin-like endoglucanases"/>
    <property type="match status" value="1"/>
</dbReference>
<dbReference type="PANTHER" id="PTHR34183">
    <property type="entry name" value="ENDOLYTIC PEPTIDOGLYCAN TRANSGLYCOSYLASE RLPA"/>
    <property type="match status" value="1"/>
</dbReference>
<dbReference type="CDD" id="cd22268">
    <property type="entry name" value="DPBB_RlpA-like"/>
    <property type="match status" value="1"/>
</dbReference>
<dbReference type="GO" id="GO:0071555">
    <property type="term" value="P:cell wall organization"/>
    <property type="evidence" value="ECO:0007669"/>
    <property type="project" value="UniProtKB-KW"/>
</dbReference>
<gene>
    <name evidence="3" type="primary">rlpA</name>
    <name evidence="6" type="ORF">DGI_1363</name>
</gene>
<evidence type="ECO:0000259" key="5">
    <source>
        <dbReference type="Pfam" id="PF03330"/>
    </source>
</evidence>
<dbReference type="PANTHER" id="PTHR34183:SF1">
    <property type="entry name" value="ENDOLYTIC PEPTIDOGLYCAN TRANSGLYCOSYLASE RLPA"/>
    <property type="match status" value="1"/>
</dbReference>
<evidence type="ECO:0000313" key="7">
    <source>
        <dbReference type="Proteomes" id="UP000016587"/>
    </source>
</evidence>
<evidence type="ECO:0000256" key="4">
    <source>
        <dbReference type="RuleBase" id="RU003495"/>
    </source>
</evidence>